<name>A0ACC2LQB0_PERAE</name>
<keyword evidence="2" id="KW-1185">Reference proteome</keyword>
<proteinExistence type="predicted"/>
<dbReference type="EMBL" id="CM056811">
    <property type="protein sequence ID" value="KAJ8635603.1"/>
    <property type="molecule type" value="Genomic_DNA"/>
</dbReference>
<dbReference type="Proteomes" id="UP001234297">
    <property type="component" value="Chromosome 3"/>
</dbReference>
<gene>
    <name evidence="1" type="ORF">MRB53_009870</name>
</gene>
<evidence type="ECO:0000313" key="1">
    <source>
        <dbReference type="EMBL" id="KAJ8635603.1"/>
    </source>
</evidence>
<protein>
    <submittedName>
        <fullName evidence="1">Uncharacterized protein</fullName>
    </submittedName>
</protein>
<comment type="caution">
    <text evidence="1">The sequence shown here is derived from an EMBL/GenBank/DDBJ whole genome shotgun (WGS) entry which is preliminary data.</text>
</comment>
<sequence>MDGSDGKPPVIHGSYGVPLHVWREETFSLLGEYLVSLIEVDLVTSKKDNLLLGRVKVDRDPNPKLSQRIYLWLEDLCAPIDVEMETKMEGLRNLQSIGSMYPRMYGASPVGENSCRSSKFCDSEEEDDDAPLDFQNSNSNLPPCTQNFSYGALDLDLCPMGRESLVDTELSSQTGPFLDHGPEDGFGSQKLLEGYVGHLQGPNTLVKSIMPPSEAEKNNRLTPKASPGVSAAERAFDKTPPKSVFSSQIRCGPERSS</sequence>
<accession>A0ACC2LQB0</accession>
<organism evidence="1 2">
    <name type="scientific">Persea americana</name>
    <name type="common">Avocado</name>
    <dbReference type="NCBI Taxonomy" id="3435"/>
    <lineage>
        <taxon>Eukaryota</taxon>
        <taxon>Viridiplantae</taxon>
        <taxon>Streptophyta</taxon>
        <taxon>Embryophyta</taxon>
        <taxon>Tracheophyta</taxon>
        <taxon>Spermatophyta</taxon>
        <taxon>Magnoliopsida</taxon>
        <taxon>Magnoliidae</taxon>
        <taxon>Laurales</taxon>
        <taxon>Lauraceae</taxon>
        <taxon>Persea</taxon>
    </lineage>
</organism>
<reference evidence="1 2" key="1">
    <citation type="journal article" date="2022" name="Hortic Res">
        <title>A haplotype resolved chromosomal level avocado genome allows analysis of novel avocado genes.</title>
        <authorList>
            <person name="Nath O."/>
            <person name="Fletcher S.J."/>
            <person name="Hayward A."/>
            <person name="Shaw L.M."/>
            <person name="Masouleh A.K."/>
            <person name="Furtado A."/>
            <person name="Henry R.J."/>
            <person name="Mitter N."/>
        </authorList>
    </citation>
    <scope>NUCLEOTIDE SEQUENCE [LARGE SCALE GENOMIC DNA]</scope>
    <source>
        <strain evidence="2">cv. Hass</strain>
    </source>
</reference>
<evidence type="ECO:0000313" key="2">
    <source>
        <dbReference type="Proteomes" id="UP001234297"/>
    </source>
</evidence>